<sequence>MEAARFEQQDRADGLLTQWVAKSLCSISILQDPDFTPYVEYVSRTPCLFSAPSRQRVEAQIENKVSRLRSTVKNKISKDCEFFSASSEIWPTAS</sequence>
<dbReference type="AlphaFoldDB" id="A0ABD3F1M4"/>
<dbReference type="EMBL" id="JBIMZQ010000049">
    <property type="protein sequence ID" value="KAL3659029.1"/>
    <property type="molecule type" value="Genomic_DNA"/>
</dbReference>
<evidence type="ECO:0000313" key="1">
    <source>
        <dbReference type="EMBL" id="KAL3659029.1"/>
    </source>
</evidence>
<proteinExistence type="predicted"/>
<dbReference type="Proteomes" id="UP001632037">
    <property type="component" value="Unassembled WGS sequence"/>
</dbReference>
<protein>
    <submittedName>
        <fullName evidence="1">Uncharacterized protein</fullName>
    </submittedName>
</protein>
<keyword evidence="2" id="KW-1185">Reference proteome</keyword>
<gene>
    <name evidence="1" type="ORF">V7S43_015912</name>
</gene>
<organism evidence="1 2">
    <name type="scientific">Phytophthora oleae</name>
    <dbReference type="NCBI Taxonomy" id="2107226"/>
    <lineage>
        <taxon>Eukaryota</taxon>
        <taxon>Sar</taxon>
        <taxon>Stramenopiles</taxon>
        <taxon>Oomycota</taxon>
        <taxon>Peronosporomycetes</taxon>
        <taxon>Peronosporales</taxon>
        <taxon>Peronosporaceae</taxon>
        <taxon>Phytophthora</taxon>
    </lineage>
</organism>
<name>A0ABD3F1M4_9STRA</name>
<evidence type="ECO:0000313" key="2">
    <source>
        <dbReference type="Proteomes" id="UP001632037"/>
    </source>
</evidence>
<accession>A0ABD3F1M4</accession>
<comment type="caution">
    <text evidence="1">The sequence shown here is derived from an EMBL/GenBank/DDBJ whole genome shotgun (WGS) entry which is preliminary data.</text>
</comment>
<reference evidence="1 2" key="1">
    <citation type="submission" date="2024-09" db="EMBL/GenBank/DDBJ databases">
        <title>Genome sequencing and assembly of Phytophthora oleae, isolate VK10A, causative agent of rot of olive drupes.</title>
        <authorList>
            <person name="Conti Taguali S."/>
            <person name="Riolo M."/>
            <person name="La Spada F."/>
            <person name="Cacciola S.O."/>
            <person name="Dionisio G."/>
        </authorList>
    </citation>
    <scope>NUCLEOTIDE SEQUENCE [LARGE SCALE GENOMIC DNA]</scope>
    <source>
        <strain evidence="1 2">VK10A</strain>
    </source>
</reference>